<protein>
    <recommendedName>
        <fullName evidence="1">PD-(D/E)XK endonuclease-like domain-containing protein</fullName>
    </recommendedName>
</protein>
<dbReference type="InterPro" id="IPR038726">
    <property type="entry name" value="PDDEXK_AddAB-type"/>
</dbReference>
<evidence type="ECO:0000313" key="2">
    <source>
        <dbReference type="EMBL" id="SBV92607.1"/>
    </source>
</evidence>
<dbReference type="Gene3D" id="3.90.320.10">
    <property type="match status" value="1"/>
</dbReference>
<reference evidence="2" key="1">
    <citation type="submission" date="2016-04" db="EMBL/GenBank/DDBJ databases">
        <authorList>
            <person name="Evans L.H."/>
            <person name="Alamgir A."/>
            <person name="Owens N."/>
            <person name="Weber N.D."/>
            <person name="Virtaneva K."/>
            <person name="Barbian K."/>
            <person name="Babar A."/>
            <person name="Rosenke K."/>
        </authorList>
    </citation>
    <scope>NUCLEOTIDE SEQUENCE</scope>
    <source>
        <strain evidence="2">86-1</strain>
    </source>
</reference>
<name>A0A212IZL7_9BACT</name>
<accession>A0A212IZL7</accession>
<dbReference type="Pfam" id="PF12705">
    <property type="entry name" value="PDDEXK_1"/>
    <property type="match status" value="1"/>
</dbReference>
<dbReference type="SUPFAM" id="SSF52980">
    <property type="entry name" value="Restriction endonuclease-like"/>
    <property type="match status" value="1"/>
</dbReference>
<dbReference type="AlphaFoldDB" id="A0A212IZL7"/>
<dbReference type="RefSeq" id="WP_296938543.1">
    <property type="nucleotide sequence ID" value="NZ_LT599032.1"/>
</dbReference>
<gene>
    <name evidence="2" type="ORF">KL86DYS1_10654</name>
</gene>
<evidence type="ECO:0000259" key="1">
    <source>
        <dbReference type="Pfam" id="PF12705"/>
    </source>
</evidence>
<dbReference type="InterPro" id="IPR011604">
    <property type="entry name" value="PDDEXK-like_dom_sf"/>
</dbReference>
<proteinExistence type="predicted"/>
<dbReference type="InterPro" id="IPR027417">
    <property type="entry name" value="P-loop_NTPase"/>
</dbReference>
<dbReference type="SUPFAM" id="SSF52540">
    <property type="entry name" value="P-loop containing nucleoside triphosphate hydrolases"/>
    <property type="match status" value="1"/>
</dbReference>
<dbReference type="InterPro" id="IPR011335">
    <property type="entry name" value="Restrct_endonuc-II-like"/>
</dbReference>
<organism evidence="2">
    <name type="scientific">uncultured Dysgonomonas sp</name>
    <dbReference type="NCBI Taxonomy" id="206096"/>
    <lineage>
        <taxon>Bacteria</taxon>
        <taxon>Pseudomonadati</taxon>
        <taxon>Bacteroidota</taxon>
        <taxon>Bacteroidia</taxon>
        <taxon>Bacteroidales</taxon>
        <taxon>Dysgonomonadaceae</taxon>
        <taxon>Dysgonomonas</taxon>
        <taxon>environmental samples</taxon>
    </lineage>
</organism>
<dbReference type="EMBL" id="FLUM01000001">
    <property type="protein sequence ID" value="SBV92607.1"/>
    <property type="molecule type" value="Genomic_DNA"/>
</dbReference>
<sequence length="963" mass="112373">MIPFLYNVAQAYYKSYGQDISRYTFVFPNRRAGIFFQHYLSQIAGRPIFSPEILTVTDLFEKLSPYKKADRIEMLFLLYDIYIRVSLSTETFDEFLYWGEMLLNDFDDVDKYLVDAQQLFRNIHDLKEIDAGFDYLTESQIEAIRRFWSNFLPIGENDKKKDFLEMWEVLFQLYTSLREQLHNKGMAYEGMIFRDVTERLANDIDYELPFEKVIFVGLNGHSKSEETLLKYLHKRKIADFYWDYSSPLVRDPQNKASFFIDRNKMLFPTQLTLEPEELSMDLPVVEVIGIPSAVGQAKYVHTIIRSLMDEKQITSSTQAMNTALVLPDENLLLPALYSIPGEIDKINVTMGYSLGNSSISGLMEHVFELQRNIRRSENYTGFYYKPVLAILNHRYITNVASDEAKVLRTNIIQYNKTTVSSQDLQSHPLFQLIFRPVFNWQDIPGYLQSILSALNRTLSVNEKSEEKDEDINARSIDIECEFIVEYYKTINKMDEALRNVSPEMSVDTYFKLLRKLIVGISVPFRGEPLSGLQIMGVLETRALDFDNLIILSMNEGIFPLKKAASSFIPYNLRKGFDLPTYEHQDSIFSYHFYRMINRAKRIYLLYDTRTEGLQTGEVSRYYNQIKHLYNDSFDIREKLAVYKVSSTESLAISIQKTPQIMEKMNVFLQGGDKRLSASSINTYLNCPLQFYFSVVENMEEEDEIAETIEASTFGTIFHSIMEWLYEPFKGKMITADLLHNISKNNKLLTEMIERSFAENYFKSEKVKRLTGQNYLTGEVLRKYIRQVLATDAKLTPFIYIDSEERVKKDYLLPSGKVVSLKGIIDRVDEVRGHTRIIDYKTGKGVLRYKEMKDLFDKEMKDRPKAVMQVFMYSHLYMLDHPDKILEPGIYYLRNLFDNKFDPDVISKSGRGDGRITDFSEYRAEFTAYFDACLEEIFDPQVPFSQTPTGEACKWCIFTNICKK</sequence>
<feature type="domain" description="PD-(D/E)XK endonuclease-like" evidence="1">
    <location>
        <begin position="674"/>
        <end position="962"/>
    </location>
</feature>